<dbReference type="InterPro" id="IPR014710">
    <property type="entry name" value="RmlC-like_jellyroll"/>
</dbReference>
<proteinExistence type="predicted"/>
<dbReference type="eggNOG" id="COG3758">
    <property type="taxonomic scope" value="Bacteria"/>
</dbReference>
<dbReference type="InterPro" id="IPR011051">
    <property type="entry name" value="RmlC_Cupin_sf"/>
</dbReference>
<evidence type="ECO:0000313" key="1">
    <source>
        <dbReference type="EMBL" id="ABE54368.1"/>
    </source>
</evidence>
<dbReference type="Gene3D" id="2.60.120.10">
    <property type="entry name" value="Jelly Rolls"/>
    <property type="match status" value="1"/>
</dbReference>
<dbReference type="PANTHER" id="PTHR37943:SF1">
    <property type="entry name" value="PROTEIN VES"/>
    <property type="match status" value="1"/>
</dbReference>
<dbReference type="EMBL" id="CP000302">
    <property type="protein sequence ID" value="ABE54368.1"/>
    <property type="molecule type" value="Genomic_DNA"/>
</dbReference>
<dbReference type="OrthoDB" id="9800082at2"/>
<dbReference type="Proteomes" id="UP000001982">
    <property type="component" value="Chromosome"/>
</dbReference>
<dbReference type="InterPro" id="IPR010282">
    <property type="entry name" value="Uncharacterised_HutD/Ves"/>
</dbReference>
<reference evidence="1 2" key="1">
    <citation type="submission" date="2006-03" db="EMBL/GenBank/DDBJ databases">
        <title>Complete sequence of Shewanella denitrificans OS217.</title>
        <authorList>
            <consortium name="US DOE Joint Genome Institute"/>
            <person name="Copeland A."/>
            <person name="Lucas S."/>
            <person name="Lapidus A."/>
            <person name="Barry K."/>
            <person name="Detter J.C."/>
            <person name="Glavina del Rio T."/>
            <person name="Hammon N."/>
            <person name="Israni S."/>
            <person name="Dalin E."/>
            <person name="Tice H."/>
            <person name="Pitluck S."/>
            <person name="Brettin T."/>
            <person name="Bruce D."/>
            <person name="Han C."/>
            <person name="Tapia R."/>
            <person name="Gilna P."/>
            <person name="Kiss H."/>
            <person name="Schmutz J."/>
            <person name="Larimer F."/>
            <person name="Land M."/>
            <person name="Hauser L."/>
            <person name="Kyrpides N."/>
            <person name="Lykidis A."/>
            <person name="Richardson P."/>
        </authorList>
    </citation>
    <scope>NUCLEOTIDE SEQUENCE [LARGE SCALE GENOMIC DNA]</scope>
    <source>
        <strain evidence="2">OS217 / ATCC BAA-1090 / DSM 15013</strain>
    </source>
</reference>
<accession>Q12QA8</accession>
<dbReference type="Pfam" id="PF05962">
    <property type="entry name" value="HutD"/>
    <property type="match status" value="1"/>
</dbReference>
<dbReference type="RefSeq" id="WP_011495530.1">
    <property type="nucleotide sequence ID" value="NC_007954.1"/>
</dbReference>
<protein>
    <recommendedName>
        <fullName evidence="3">HutD family protein</fullName>
    </recommendedName>
</protein>
<dbReference type="HOGENOM" id="CLU_090931_0_1_6"/>
<evidence type="ECO:0000313" key="2">
    <source>
        <dbReference type="Proteomes" id="UP000001982"/>
    </source>
</evidence>
<gene>
    <name evidence="1" type="ordered locus">Sden_1080</name>
</gene>
<dbReference type="AlphaFoldDB" id="Q12QA8"/>
<organism evidence="1 2">
    <name type="scientific">Shewanella denitrificans (strain OS217 / ATCC BAA-1090 / DSM 15013)</name>
    <dbReference type="NCBI Taxonomy" id="318161"/>
    <lineage>
        <taxon>Bacteria</taxon>
        <taxon>Pseudomonadati</taxon>
        <taxon>Pseudomonadota</taxon>
        <taxon>Gammaproteobacteria</taxon>
        <taxon>Alteromonadales</taxon>
        <taxon>Shewanellaceae</taxon>
        <taxon>Shewanella</taxon>
    </lineage>
</organism>
<dbReference type="CDD" id="cd20293">
    <property type="entry name" value="cupin_HutD_N"/>
    <property type="match status" value="1"/>
</dbReference>
<dbReference type="STRING" id="318161.Sden_1080"/>
<dbReference type="SUPFAM" id="SSF51182">
    <property type="entry name" value="RmlC-like cupins"/>
    <property type="match status" value="1"/>
</dbReference>
<evidence type="ECO:0008006" key="3">
    <source>
        <dbReference type="Google" id="ProtNLM"/>
    </source>
</evidence>
<dbReference type="PANTHER" id="PTHR37943">
    <property type="entry name" value="PROTEIN VES"/>
    <property type="match status" value="1"/>
</dbReference>
<dbReference type="KEGG" id="sdn:Sden_1080"/>
<sequence>MQIIPPNDFKRLPWKNGKGETIELAINEGGTMADFDWRISMAKVTEDGPFSDFSGYQRQLLLLEGVGITLKHQNHDGRHQYQTLATPLAVANFDGGLMTSGVLINGPISDFNLIVKAAKYQTDVHVLQASTLTLPLSQLLFAYAVTGSCEVTFSNNTITLPQGYLVRLAADDLASSSPVNFSGERVIIMSLALL</sequence>
<name>Q12QA8_SHEDO</name>
<keyword evidence="2" id="KW-1185">Reference proteome</keyword>